<evidence type="ECO:0000313" key="5">
    <source>
        <dbReference type="EnsemblMetazoa" id="ADIR001026-PA"/>
    </source>
</evidence>
<feature type="compositionally biased region" description="Low complexity" evidence="3">
    <location>
        <begin position="723"/>
        <end position="736"/>
    </location>
</feature>
<feature type="region of interest" description="Disordered" evidence="3">
    <location>
        <begin position="508"/>
        <end position="533"/>
    </location>
</feature>
<dbReference type="SMART" id="SM00213">
    <property type="entry name" value="UBQ"/>
    <property type="match status" value="1"/>
</dbReference>
<feature type="compositionally biased region" description="Basic and acidic residues" evidence="3">
    <location>
        <begin position="1261"/>
        <end position="1275"/>
    </location>
</feature>
<feature type="region of interest" description="Disordered" evidence="3">
    <location>
        <begin position="1181"/>
        <end position="1202"/>
    </location>
</feature>
<feature type="region of interest" description="Disordered" evidence="3">
    <location>
        <begin position="398"/>
        <end position="430"/>
    </location>
</feature>
<dbReference type="PANTHER" id="PTHR23010:SF1">
    <property type="entry name" value="MIDNOLIN"/>
    <property type="match status" value="1"/>
</dbReference>
<feature type="compositionally biased region" description="Low complexity" evidence="3">
    <location>
        <begin position="1279"/>
        <end position="1331"/>
    </location>
</feature>
<feature type="compositionally biased region" description="Polar residues" evidence="3">
    <location>
        <begin position="637"/>
        <end position="651"/>
    </location>
</feature>
<reference evidence="5" key="2">
    <citation type="submission" date="2020-05" db="UniProtKB">
        <authorList>
            <consortium name="EnsemblMetazoa"/>
        </authorList>
    </citation>
    <scope>IDENTIFICATION</scope>
    <source>
        <strain evidence="5">WRAIR2</strain>
    </source>
</reference>
<feature type="domain" description="Ubiquitin-like" evidence="4">
    <location>
        <begin position="61"/>
        <end position="135"/>
    </location>
</feature>
<feature type="region of interest" description="Disordered" evidence="3">
    <location>
        <begin position="1129"/>
        <end position="1155"/>
    </location>
</feature>
<evidence type="ECO:0000313" key="6">
    <source>
        <dbReference type="Proteomes" id="UP000075884"/>
    </source>
</evidence>
<keyword evidence="6" id="KW-1185">Reference proteome</keyword>
<feature type="region of interest" description="Disordered" evidence="3">
    <location>
        <begin position="190"/>
        <end position="311"/>
    </location>
</feature>
<dbReference type="SUPFAM" id="SSF54236">
    <property type="entry name" value="Ubiquitin-like"/>
    <property type="match status" value="1"/>
</dbReference>
<feature type="compositionally biased region" description="Gly residues" evidence="3">
    <location>
        <begin position="19"/>
        <end position="37"/>
    </location>
</feature>
<feature type="region of interest" description="Disordered" evidence="3">
    <location>
        <begin position="910"/>
        <end position="982"/>
    </location>
</feature>
<dbReference type="GO" id="GO:0005634">
    <property type="term" value="C:nucleus"/>
    <property type="evidence" value="ECO:0007669"/>
    <property type="project" value="UniProtKB-SubCell"/>
</dbReference>
<feature type="region of interest" description="Disordered" evidence="3">
    <location>
        <begin position="1"/>
        <end position="45"/>
    </location>
</feature>
<dbReference type="PROSITE" id="PS50053">
    <property type="entry name" value="UBIQUITIN_2"/>
    <property type="match status" value="1"/>
</dbReference>
<dbReference type="InterPro" id="IPR029071">
    <property type="entry name" value="Ubiquitin-like_domsf"/>
</dbReference>
<feature type="compositionally biased region" description="Polar residues" evidence="3">
    <location>
        <begin position="949"/>
        <end position="964"/>
    </location>
</feature>
<evidence type="ECO:0000256" key="2">
    <source>
        <dbReference type="ARBA" id="ARBA00023242"/>
    </source>
</evidence>
<proteinExistence type="predicted"/>
<feature type="compositionally biased region" description="Polar residues" evidence="3">
    <location>
        <begin position="257"/>
        <end position="269"/>
    </location>
</feature>
<feature type="compositionally biased region" description="Low complexity" evidence="3">
    <location>
        <begin position="796"/>
        <end position="828"/>
    </location>
</feature>
<dbReference type="Pfam" id="PF00240">
    <property type="entry name" value="ubiquitin"/>
    <property type="match status" value="1"/>
</dbReference>
<evidence type="ECO:0000256" key="3">
    <source>
        <dbReference type="SAM" id="MobiDB-lite"/>
    </source>
</evidence>
<feature type="region of interest" description="Disordered" evidence="3">
    <location>
        <begin position="787"/>
        <end position="828"/>
    </location>
</feature>
<feature type="region of interest" description="Disordered" evidence="3">
    <location>
        <begin position="715"/>
        <end position="758"/>
    </location>
</feature>
<dbReference type="PANTHER" id="PTHR23010">
    <property type="entry name" value="MIDNOLIN"/>
    <property type="match status" value="1"/>
</dbReference>
<feature type="compositionally biased region" description="Low complexity" evidence="3">
    <location>
        <begin position="1227"/>
        <end position="1236"/>
    </location>
</feature>
<feature type="compositionally biased region" description="Polar residues" evidence="3">
    <location>
        <begin position="222"/>
        <end position="236"/>
    </location>
</feature>
<dbReference type="InterPro" id="IPR000626">
    <property type="entry name" value="Ubiquitin-like_dom"/>
</dbReference>
<feature type="compositionally biased region" description="Gly residues" evidence="3">
    <location>
        <begin position="1"/>
        <end position="12"/>
    </location>
</feature>
<feature type="region of interest" description="Disordered" evidence="3">
    <location>
        <begin position="1224"/>
        <end position="1342"/>
    </location>
</feature>
<dbReference type="Gene3D" id="3.10.20.90">
    <property type="entry name" value="Phosphatidylinositol 3-kinase Catalytic Subunit, Chain A, domain 1"/>
    <property type="match status" value="1"/>
</dbReference>
<organism evidence="5 6">
    <name type="scientific">Anopheles dirus</name>
    <dbReference type="NCBI Taxonomy" id="7168"/>
    <lineage>
        <taxon>Eukaryota</taxon>
        <taxon>Metazoa</taxon>
        <taxon>Ecdysozoa</taxon>
        <taxon>Arthropoda</taxon>
        <taxon>Hexapoda</taxon>
        <taxon>Insecta</taxon>
        <taxon>Pterygota</taxon>
        <taxon>Neoptera</taxon>
        <taxon>Endopterygota</taxon>
        <taxon>Diptera</taxon>
        <taxon>Nematocera</taxon>
        <taxon>Culicoidea</taxon>
        <taxon>Culicidae</taxon>
        <taxon>Anophelinae</taxon>
        <taxon>Anopheles</taxon>
    </lineage>
</organism>
<reference evidence="6" key="1">
    <citation type="submission" date="2013-03" db="EMBL/GenBank/DDBJ databases">
        <title>The Genome Sequence of Anopheles dirus WRAIR2.</title>
        <authorList>
            <consortium name="The Broad Institute Genomics Platform"/>
            <person name="Neafsey D.E."/>
            <person name="Walton C."/>
            <person name="Walker B."/>
            <person name="Young S.K."/>
            <person name="Zeng Q."/>
            <person name="Gargeya S."/>
            <person name="Fitzgerald M."/>
            <person name="Haas B."/>
            <person name="Abouelleil A."/>
            <person name="Allen A.W."/>
            <person name="Alvarado L."/>
            <person name="Arachchi H.M."/>
            <person name="Berlin A.M."/>
            <person name="Chapman S.B."/>
            <person name="Gainer-Dewar J."/>
            <person name="Goldberg J."/>
            <person name="Griggs A."/>
            <person name="Gujja S."/>
            <person name="Hansen M."/>
            <person name="Howarth C."/>
            <person name="Imamovic A."/>
            <person name="Ireland A."/>
            <person name="Larimer J."/>
            <person name="McCowan C."/>
            <person name="Murphy C."/>
            <person name="Pearson M."/>
            <person name="Poon T.W."/>
            <person name="Priest M."/>
            <person name="Roberts A."/>
            <person name="Saif S."/>
            <person name="Shea T."/>
            <person name="Sisk P."/>
            <person name="Sykes S."/>
            <person name="Wortman J."/>
            <person name="Nusbaum C."/>
            <person name="Birren B."/>
        </authorList>
    </citation>
    <scope>NUCLEOTIDE SEQUENCE [LARGE SCALE GENOMIC DNA]</scope>
    <source>
        <strain evidence="6">WRAIR2</strain>
    </source>
</reference>
<dbReference type="EnsemblMetazoa" id="ADIR001026-RA">
    <property type="protein sequence ID" value="ADIR001026-PA"/>
    <property type="gene ID" value="ADIR001026"/>
</dbReference>
<dbReference type="Proteomes" id="UP000075884">
    <property type="component" value="Unassembled WGS sequence"/>
</dbReference>
<feature type="compositionally biased region" description="Polar residues" evidence="3">
    <location>
        <begin position="398"/>
        <end position="409"/>
    </location>
</feature>
<dbReference type="CDD" id="cd01804">
    <property type="entry name" value="Ubl_midnolin"/>
    <property type="match status" value="1"/>
</dbReference>
<keyword evidence="2" id="KW-0539">Nucleus</keyword>
<feature type="compositionally biased region" description="Basic residues" evidence="3">
    <location>
        <begin position="1129"/>
        <end position="1139"/>
    </location>
</feature>
<evidence type="ECO:0000259" key="4">
    <source>
        <dbReference type="PROSITE" id="PS50053"/>
    </source>
</evidence>
<sequence length="1342" mass="135595">MADIPGGSGAGSSGDSKSSGGGGSGNGNGAGGDGDPGSSGAPSSSSSFRLLRFGCGAGGPITLEITTTTGRNFSVRTNSDQTVEQLKKTISKRLTVSKDRICLLYRERELHDGTLSENGLMDGSKIILTPNVETGLLAQRAENTVMQALESLNDNQVNDFLSGKSPLNLSVRLGDHMMLIQLQLSTLNPSSQSQIAGGAGGRPVTGGSNPAGSNVHVKPSAAGSSTSLPGPTQPNQAAPHLCSYHHYQQHLQRHQRTTVTDESDGNSAATAAPEVGHPGDTANPAPSQRSLLVAPGKPSVDGGGGKTLQKQHPTAMAPLLASGVHQASSSRTYLKSVIASASSHDNRPPEARHYVLLQDPPEAAPARKDPASSSGQGAFFTVGQSSEGGMVMLIQGASEAQTESEQMASANGVPAGSSGEGAGPSPKETADGTRHLVLIQDPAESASRVGSLAPTVYLLENQPASDDKINGGMYLLQRSKSLVAKRLFSPEAEQQPSGSAGAENLMRVNLPLTPPPSSPQPRGSGGKRGSPSQGVLIDELLAAAARGDKQPCTEEPAAKRATGADDPVRRRIARVVSTRSRPDGGPAGVYLVGDDVARCAGTTTPAGGTSAQSPIKSLSNLVSARMVVDDADAGGQAESSDSGSANATSAGGCTDPISANLTSCLCRRFDSGPVGTTKASDVSNLHRTAQNSIVRHKVKAHRPTGAATVQASEPYPAAIHPNGGVPTQQQQQQVAGAGTGPPRKHTADPSQWLAASASSSSLENPALAEASRNLTQTLRKLSKRVFTSKAKHDTPSHTAPAHTPSPAASSSAAGASASSATAPSASSTSASSSAAAASAAAAASHGRGGISSGAVIESMKHHGKGIYSGTFSGTLNPALQDKFGRPKRDISTIIHILNDLLSATPQCARTGATGTGASGRSSGAKMYLEQPTGSQQQQQSSAAGVGGNRATSSWLVPAPMSSSLRPVPPTLAGSSATKSTAQNVATTNRKGMAACGCDGSAAPCKPAHTSIGNPTYGRSLVAPSSGSSSTVIPGGRSVILSAAPGAGNPLSSGSKIVTVITPASATTHPPPAGGLPIVMCKCGAAMIKLLGGSGTAGVQCQSCLFREAELENSKMRVKLENLRLIMQRKKERREARRQKVAPYGGAGGGDGAQREQQPAGIALLSVGDGGVQASRPADVPMAVDSEPSFETAEPAKAPAQLAEQQELPLAVSKQSLSAQAQSGIHVQQQQLSPQSEQNRECQEQQQTPPQQLVSNGGSCETEGRSNEPAADDQRAGAESVAVDAAAASSSSVATAAAAAATPTATTAPSTASSSPTASTDAASSNANSNSAPHLVEEVDTVA</sequence>
<feature type="compositionally biased region" description="Polar residues" evidence="3">
    <location>
        <begin position="972"/>
        <end position="982"/>
    </location>
</feature>
<protein>
    <submittedName>
        <fullName evidence="5">Ubiquitin-like domain-containing protein</fullName>
    </submittedName>
</protein>
<accession>A0A182N071</accession>
<feature type="region of interest" description="Disordered" evidence="3">
    <location>
        <begin position="632"/>
        <end position="651"/>
    </location>
</feature>
<evidence type="ECO:0000256" key="1">
    <source>
        <dbReference type="ARBA" id="ARBA00004123"/>
    </source>
</evidence>
<feature type="compositionally biased region" description="Basic residues" evidence="3">
    <location>
        <begin position="247"/>
        <end position="256"/>
    </location>
</feature>
<dbReference type="VEuPathDB" id="VectorBase:ADIR001026"/>
<name>A0A182N071_9DIPT</name>
<comment type="subcellular location">
    <subcellularLocation>
        <location evidence="1">Nucleus</location>
    </subcellularLocation>
</comment>
<feature type="compositionally biased region" description="Basic and acidic residues" evidence="3">
    <location>
        <begin position="546"/>
        <end position="566"/>
    </location>
</feature>
<dbReference type="InterPro" id="IPR039336">
    <property type="entry name" value="Midnolin"/>
</dbReference>
<feature type="region of interest" description="Disordered" evidence="3">
    <location>
        <begin position="545"/>
        <end position="566"/>
    </location>
</feature>